<evidence type="ECO:0000256" key="1">
    <source>
        <dbReference type="PROSITE-ProRule" id="PRU01373"/>
    </source>
</evidence>
<keyword evidence="1" id="KW-0133">Cell shape</keyword>
<keyword evidence="1" id="KW-0573">Peptidoglycan synthesis</keyword>
<keyword evidence="2" id="KW-0175">Coiled coil</keyword>
<gene>
    <name evidence="4" type="ORF">CTLFYP3_01548</name>
</gene>
<dbReference type="Pfam" id="PF03734">
    <property type="entry name" value="YkuD"/>
    <property type="match status" value="1"/>
</dbReference>
<accession>A0A6N3CAL9</accession>
<name>A0A6N3CAL9_9CLOT</name>
<evidence type="ECO:0000313" key="4">
    <source>
        <dbReference type="EMBL" id="VYU13025.1"/>
    </source>
</evidence>
<feature type="active site" description="Proton donor/acceptor" evidence="1">
    <location>
        <position position="365"/>
    </location>
</feature>
<dbReference type="PANTHER" id="PTHR38589:SF1">
    <property type="entry name" value="BLR0621 PROTEIN"/>
    <property type="match status" value="1"/>
</dbReference>
<comment type="pathway">
    <text evidence="1">Cell wall biogenesis; peptidoglycan biosynthesis.</text>
</comment>
<dbReference type="RefSeq" id="WP_421755552.1">
    <property type="nucleotide sequence ID" value="NZ_CACRTO010000015.1"/>
</dbReference>
<evidence type="ECO:0000256" key="2">
    <source>
        <dbReference type="SAM" id="Coils"/>
    </source>
</evidence>
<feature type="coiled-coil region" evidence="2">
    <location>
        <begin position="106"/>
        <end position="155"/>
    </location>
</feature>
<dbReference type="EMBL" id="CACRTO010000015">
    <property type="protein sequence ID" value="VYU13025.1"/>
    <property type="molecule type" value="Genomic_DNA"/>
</dbReference>
<organism evidence="4">
    <name type="scientific">Clostridium tertium</name>
    <dbReference type="NCBI Taxonomy" id="1559"/>
    <lineage>
        <taxon>Bacteria</taxon>
        <taxon>Bacillati</taxon>
        <taxon>Bacillota</taxon>
        <taxon>Clostridia</taxon>
        <taxon>Eubacteriales</taxon>
        <taxon>Clostridiaceae</taxon>
        <taxon>Clostridium</taxon>
    </lineage>
</organism>
<dbReference type="GO" id="GO:0009252">
    <property type="term" value="P:peptidoglycan biosynthetic process"/>
    <property type="evidence" value="ECO:0007669"/>
    <property type="project" value="UniProtKB-KW"/>
</dbReference>
<feature type="active site" description="Nucleophile" evidence="1">
    <location>
        <position position="375"/>
    </location>
</feature>
<reference evidence="4" key="1">
    <citation type="submission" date="2019-11" db="EMBL/GenBank/DDBJ databases">
        <authorList>
            <person name="Feng L."/>
        </authorList>
    </citation>
    <scope>NUCLEOTIDE SEQUENCE</scope>
    <source>
        <strain evidence="4">CTertiumLFYP3</strain>
    </source>
</reference>
<dbReference type="PROSITE" id="PS52029">
    <property type="entry name" value="LD_TPASE"/>
    <property type="match status" value="1"/>
</dbReference>
<dbReference type="PANTHER" id="PTHR38589">
    <property type="entry name" value="BLR0621 PROTEIN"/>
    <property type="match status" value="1"/>
</dbReference>
<keyword evidence="1" id="KW-0961">Cell wall biogenesis/degradation</keyword>
<dbReference type="GO" id="GO:0071555">
    <property type="term" value="P:cell wall organization"/>
    <property type="evidence" value="ECO:0007669"/>
    <property type="project" value="UniProtKB-UniRule"/>
</dbReference>
<dbReference type="GO" id="GO:0016740">
    <property type="term" value="F:transferase activity"/>
    <property type="evidence" value="ECO:0007669"/>
    <property type="project" value="InterPro"/>
</dbReference>
<sequence length="411" mass="47016">MKNKKVMVLIAVILSFIFLLILSISMYNSNKEKLEIKTIENLIISGEYEDALEEIKNSKENEVLSLYKDIIEDFLTLKEEENIEIKEEKISIFKDKYKKDIESDIFEALNKDISKIEDSINDYYDEISSEKEKINKAIEEDIDSVEDLIKSFKEKYPKEDISEIEGEYNKKIEEIKIEEMKISNEKSNDANSISENGSTVSNNDEKKTLGIADTNAAKNSSQIVTVVSKGGSYGELVFWEKDSSGNWNELDRVAARLGQNGLKDASQVYEMDKCTPTGIYTLTEAFGINSNPGSGVTYRQLDGTEYWVDDENSQYYNTMQFGEPNGRWTSAEKLTDFPGYYNYSLVIDYNRWPVIPGKSSAIFIHCDMGIYTYGCVAIPQQNLVNLLKRLDPSKNPVVILDFDYNNIFNNY</sequence>
<proteinExistence type="predicted"/>
<evidence type="ECO:0000259" key="3">
    <source>
        <dbReference type="PROSITE" id="PS52029"/>
    </source>
</evidence>
<dbReference type="InterPro" id="IPR005490">
    <property type="entry name" value="LD_TPept_cat_dom"/>
</dbReference>
<dbReference type="AlphaFoldDB" id="A0A6N3CAL9"/>
<protein>
    <recommendedName>
        <fullName evidence="3">L,D-TPase catalytic domain-containing protein</fullName>
    </recommendedName>
</protein>
<dbReference type="GO" id="GO:0008360">
    <property type="term" value="P:regulation of cell shape"/>
    <property type="evidence" value="ECO:0007669"/>
    <property type="project" value="UniProtKB-UniRule"/>
</dbReference>
<feature type="domain" description="L,D-TPase catalytic" evidence="3">
    <location>
        <begin position="225"/>
        <end position="400"/>
    </location>
</feature>